<comment type="catalytic activity">
    <reaction evidence="6">
        <text>(6S)-NADPHX + ADP = AMP + phosphate + NADPH + H(+)</text>
        <dbReference type="Rhea" id="RHEA:32235"/>
        <dbReference type="ChEBI" id="CHEBI:15378"/>
        <dbReference type="ChEBI" id="CHEBI:43474"/>
        <dbReference type="ChEBI" id="CHEBI:57783"/>
        <dbReference type="ChEBI" id="CHEBI:64076"/>
        <dbReference type="ChEBI" id="CHEBI:456215"/>
        <dbReference type="ChEBI" id="CHEBI:456216"/>
        <dbReference type="EC" id="4.2.1.136"/>
    </reaction>
</comment>
<comment type="similarity">
    <text evidence="6">Belongs to the NnrD/CARKD family.</text>
</comment>
<feature type="binding site" evidence="6">
    <location>
        <begin position="200"/>
        <end position="204"/>
    </location>
    <ligand>
        <name>AMP</name>
        <dbReference type="ChEBI" id="CHEBI:456215"/>
    </ligand>
</feature>
<gene>
    <name evidence="6" type="primary">nnrD</name>
    <name evidence="8" type="ORF">IAA70_07330</name>
</gene>
<keyword evidence="1 6" id="KW-0547">Nucleotide-binding</keyword>
<feature type="binding site" evidence="6">
    <location>
        <position position="167"/>
    </location>
    <ligand>
        <name>(6S)-NADPHX</name>
        <dbReference type="ChEBI" id="CHEBI:64076"/>
    </ligand>
</feature>
<dbReference type="SUPFAM" id="SSF53613">
    <property type="entry name" value="Ribokinase-like"/>
    <property type="match status" value="1"/>
</dbReference>
<organism evidence="8 9">
    <name type="scientific">Candidatus Avoscillospira stercoripullorum</name>
    <dbReference type="NCBI Taxonomy" id="2840709"/>
    <lineage>
        <taxon>Bacteria</taxon>
        <taxon>Bacillati</taxon>
        <taxon>Bacillota</taxon>
        <taxon>Clostridia</taxon>
        <taxon>Eubacteriales</taxon>
        <taxon>Oscillospiraceae</taxon>
        <taxon>Oscillospiraceae incertae sedis</taxon>
        <taxon>Candidatus Avoscillospira</taxon>
    </lineage>
</organism>
<accession>A0A9D1A9K1</accession>
<evidence type="ECO:0000313" key="9">
    <source>
        <dbReference type="Proteomes" id="UP000824258"/>
    </source>
</evidence>
<dbReference type="GO" id="GO:0110051">
    <property type="term" value="P:metabolite repair"/>
    <property type="evidence" value="ECO:0007669"/>
    <property type="project" value="TreeGrafter"/>
</dbReference>
<proteinExistence type="inferred from homology"/>
<reference evidence="8" key="1">
    <citation type="submission" date="2020-10" db="EMBL/GenBank/DDBJ databases">
        <authorList>
            <person name="Gilroy R."/>
        </authorList>
    </citation>
    <scope>NUCLEOTIDE SEQUENCE</scope>
    <source>
        <strain evidence="8">ChiHjej9B8-7071</strain>
    </source>
</reference>
<evidence type="ECO:0000256" key="6">
    <source>
        <dbReference type="HAMAP-Rule" id="MF_01965"/>
    </source>
</evidence>
<dbReference type="EMBL" id="DVGD01000237">
    <property type="protein sequence ID" value="HIR10200.1"/>
    <property type="molecule type" value="Genomic_DNA"/>
</dbReference>
<name>A0A9D1A9K1_9FIRM</name>
<feature type="domain" description="YjeF C-terminal" evidence="7">
    <location>
        <begin position="11"/>
        <end position="286"/>
    </location>
</feature>
<dbReference type="InterPro" id="IPR017953">
    <property type="entry name" value="Carbohydrate_kinase_pred_CS"/>
</dbReference>
<comment type="subunit">
    <text evidence="6">Homotetramer.</text>
</comment>
<dbReference type="InterPro" id="IPR029056">
    <property type="entry name" value="Ribokinase-like"/>
</dbReference>
<evidence type="ECO:0000256" key="3">
    <source>
        <dbReference type="ARBA" id="ARBA00022857"/>
    </source>
</evidence>
<dbReference type="PANTHER" id="PTHR12592">
    <property type="entry name" value="ATP-DEPENDENT (S)-NAD(P)H-HYDRATE DEHYDRATASE FAMILY MEMBER"/>
    <property type="match status" value="1"/>
</dbReference>
<comment type="cofactor">
    <cofactor evidence="6">
        <name>Mg(2+)</name>
        <dbReference type="ChEBI" id="CHEBI:18420"/>
    </cofactor>
</comment>
<evidence type="ECO:0000259" key="7">
    <source>
        <dbReference type="PROSITE" id="PS51383"/>
    </source>
</evidence>
<feature type="binding site" evidence="6">
    <location>
        <position position="116"/>
    </location>
    <ligand>
        <name>(6S)-NADPHX</name>
        <dbReference type="ChEBI" id="CHEBI:64076"/>
    </ligand>
</feature>
<comment type="function">
    <text evidence="6">Catalyzes the dehydration of the S-form of NAD(P)HX at the expense of ADP, which is converted to AMP. Together with NAD(P)HX epimerase, which catalyzes the epimerization of the S- and R-forms, the enzyme allows the repair of both epimers of NAD(P)HX, a damaged form of NAD(P)H that is a result of enzymatic or heat-dependent hydration.</text>
</comment>
<dbReference type="GO" id="GO:0052855">
    <property type="term" value="F:ADP-dependent NAD(P)H-hydrate dehydratase activity"/>
    <property type="evidence" value="ECO:0007669"/>
    <property type="project" value="UniProtKB-UniRule"/>
</dbReference>
<dbReference type="NCBIfam" id="TIGR00196">
    <property type="entry name" value="yjeF_cterm"/>
    <property type="match status" value="1"/>
</dbReference>
<dbReference type="GO" id="GO:0052856">
    <property type="term" value="F:NAD(P)HX epimerase activity"/>
    <property type="evidence" value="ECO:0007669"/>
    <property type="project" value="TreeGrafter"/>
</dbReference>
<dbReference type="CDD" id="cd01171">
    <property type="entry name" value="YXKO-related"/>
    <property type="match status" value="1"/>
</dbReference>
<dbReference type="Gene3D" id="3.40.1190.20">
    <property type="match status" value="1"/>
</dbReference>
<sequence>MISVPVCIRTSAALMRKACPPRRQDTHKGDYGRVLLLSGAEGYTGAPVLAARAALRTGAGLIFTGVPRAVYPIVAGKLTAPMVFPLPDCGGKLSLEALPAILERLKIADACLLGPGLGRSADLDQLIPKIIEACRCPLVLDADGINAVAGHIDVLRGAACPVILTPHEGEFRRLYPDAPADRLAGAMALSEKTGAVVLRKGHETIVTDGKRVFVNRTGNAGMATGGSGDVLAGILTALLGQGVPPLLAAAAGAWLHGRAGDLAADRLGQYALAPGDLLEAIPRLLP</sequence>
<evidence type="ECO:0000256" key="2">
    <source>
        <dbReference type="ARBA" id="ARBA00022840"/>
    </source>
</evidence>
<keyword evidence="3 6" id="KW-0521">NADP</keyword>
<dbReference type="GO" id="GO:0005524">
    <property type="term" value="F:ATP binding"/>
    <property type="evidence" value="ECO:0007669"/>
    <property type="project" value="UniProtKB-KW"/>
</dbReference>
<comment type="catalytic activity">
    <reaction evidence="6">
        <text>(6S)-NADHX + ADP = AMP + phosphate + NADH + H(+)</text>
        <dbReference type="Rhea" id="RHEA:32223"/>
        <dbReference type="ChEBI" id="CHEBI:15378"/>
        <dbReference type="ChEBI" id="CHEBI:43474"/>
        <dbReference type="ChEBI" id="CHEBI:57945"/>
        <dbReference type="ChEBI" id="CHEBI:64074"/>
        <dbReference type="ChEBI" id="CHEBI:456215"/>
        <dbReference type="ChEBI" id="CHEBI:456216"/>
        <dbReference type="EC" id="4.2.1.136"/>
    </reaction>
</comment>
<comment type="caution">
    <text evidence="8">The sequence shown here is derived from an EMBL/GenBank/DDBJ whole genome shotgun (WGS) entry which is preliminary data.</text>
</comment>
<reference evidence="8" key="2">
    <citation type="journal article" date="2021" name="PeerJ">
        <title>Extensive microbial diversity within the chicken gut microbiome revealed by metagenomics and culture.</title>
        <authorList>
            <person name="Gilroy R."/>
            <person name="Ravi A."/>
            <person name="Getino M."/>
            <person name="Pursley I."/>
            <person name="Horton D.L."/>
            <person name="Alikhan N.F."/>
            <person name="Baker D."/>
            <person name="Gharbi K."/>
            <person name="Hall N."/>
            <person name="Watson M."/>
            <person name="Adriaenssens E.M."/>
            <person name="Foster-Nyarko E."/>
            <person name="Jarju S."/>
            <person name="Secka A."/>
            <person name="Antonio M."/>
            <person name="Oren A."/>
            <person name="Chaudhuri R.R."/>
            <person name="La Ragione R."/>
            <person name="Hildebrand F."/>
            <person name="Pallen M.J."/>
        </authorList>
    </citation>
    <scope>NUCLEOTIDE SEQUENCE</scope>
    <source>
        <strain evidence="8">ChiHjej9B8-7071</strain>
    </source>
</reference>
<dbReference type="EC" id="4.2.1.136" evidence="6"/>
<dbReference type="Proteomes" id="UP000824258">
    <property type="component" value="Unassembled WGS sequence"/>
</dbReference>
<protein>
    <recommendedName>
        <fullName evidence="6">ADP-dependent (S)-NAD(P)H-hydrate dehydratase</fullName>
        <ecNumber evidence="6">4.2.1.136</ecNumber>
    </recommendedName>
    <alternativeName>
        <fullName evidence="6">ADP-dependent NAD(P)HX dehydratase</fullName>
    </alternativeName>
</protein>
<feature type="binding site" evidence="6">
    <location>
        <position position="46"/>
    </location>
    <ligand>
        <name>(6S)-NADPHX</name>
        <dbReference type="ChEBI" id="CHEBI:64076"/>
    </ligand>
</feature>
<evidence type="ECO:0000256" key="5">
    <source>
        <dbReference type="ARBA" id="ARBA00023239"/>
    </source>
</evidence>
<keyword evidence="4 6" id="KW-0520">NAD</keyword>
<evidence type="ECO:0000313" key="8">
    <source>
        <dbReference type="EMBL" id="HIR10200.1"/>
    </source>
</evidence>
<dbReference type="GO" id="GO:0046496">
    <property type="term" value="P:nicotinamide nucleotide metabolic process"/>
    <property type="evidence" value="ECO:0007669"/>
    <property type="project" value="UniProtKB-UniRule"/>
</dbReference>
<dbReference type="AlphaFoldDB" id="A0A9D1A9K1"/>
<dbReference type="HAMAP" id="MF_01965">
    <property type="entry name" value="NADHX_dehydratase"/>
    <property type="match status" value="1"/>
</dbReference>
<dbReference type="PROSITE" id="PS51383">
    <property type="entry name" value="YJEF_C_3"/>
    <property type="match status" value="1"/>
</dbReference>
<feature type="binding site" evidence="6">
    <location>
        <position position="229"/>
    </location>
    <ligand>
        <name>(6S)-NADPHX</name>
        <dbReference type="ChEBI" id="CHEBI:64076"/>
    </ligand>
</feature>
<dbReference type="PANTHER" id="PTHR12592:SF0">
    <property type="entry name" value="ATP-DEPENDENT (S)-NAD(P)H-HYDRATE DEHYDRATASE"/>
    <property type="match status" value="1"/>
</dbReference>
<feature type="binding site" evidence="6">
    <location>
        <position position="228"/>
    </location>
    <ligand>
        <name>AMP</name>
        <dbReference type="ChEBI" id="CHEBI:456215"/>
    </ligand>
</feature>
<dbReference type="PROSITE" id="PS01050">
    <property type="entry name" value="YJEF_C_2"/>
    <property type="match status" value="1"/>
</dbReference>
<keyword evidence="2 6" id="KW-0067">ATP-binding</keyword>
<keyword evidence="5 6" id="KW-0456">Lyase</keyword>
<evidence type="ECO:0000256" key="4">
    <source>
        <dbReference type="ARBA" id="ARBA00023027"/>
    </source>
</evidence>
<dbReference type="InterPro" id="IPR000631">
    <property type="entry name" value="CARKD"/>
</dbReference>
<dbReference type="Pfam" id="PF01256">
    <property type="entry name" value="Carb_kinase"/>
    <property type="match status" value="1"/>
</dbReference>
<evidence type="ECO:0000256" key="1">
    <source>
        <dbReference type="ARBA" id="ARBA00022741"/>
    </source>
</evidence>